<dbReference type="GO" id="GO:0004497">
    <property type="term" value="F:monooxygenase activity"/>
    <property type="evidence" value="ECO:0007669"/>
    <property type="project" value="UniProtKB-KW"/>
</dbReference>
<organism evidence="12">
    <name type="scientific">Thrips palmi</name>
    <name type="common">Melon thrips</name>
    <dbReference type="NCBI Taxonomy" id="161013"/>
    <lineage>
        <taxon>Eukaryota</taxon>
        <taxon>Metazoa</taxon>
        <taxon>Ecdysozoa</taxon>
        <taxon>Arthropoda</taxon>
        <taxon>Hexapoda</taxon>
        <taxon>Insecta</taxon>
        <taxon>Pterygota</taxon>
        <taxon>Neoptera</taxon>
        <taxon>Paraneoptera</taxon>
        <taxon>Thysanoptera</taxon>
        <taxon>Terebrantia</taxon>
        <taxon>Thripoidea</taxon>
        <taxon>Thripidae</taxon>
        <taxon>Thrips</taxon>
    </lineage>
</organism>
<evidence type="ECO:0000256" key="6">
    <source>
        <dbReference type="ARBA" id="ARBA00023004"/>
    </source>
</evidence>
<dbReference type="Proteomes" id="UP000515158">
    <property type="component" value="Unplaced"/>
</dbReference>
<feature type="region of interest" description="Disordered" evidence="10">
    <location>
        <begin position="496"/>
        <end position="516"/>
    </location>
</feature>
<evidence type="ECO:0000256" key="8">
    <source>
        <dbReference type="PIRSR" id="PIRSR602401-1"/>
    </source>
</evidence>
<dbReference type="PANTHER" id="PTHR24291">
    <property type="entry name" value="CYTOCHROME P450 FAMILY 4"/>
    <property type="match status" value="1"/>
</dbReference>
<evidence type="ECO:0000256" key="7">
    <source>
        <dbReference type="ARBA" id="ARBA00023033"/>
    </source>
</evidence>
<dbReference type="InterPro" id="IPR036396">
    <property type="entry name" value="Cyt_P450_sf"/>
</dbReference>
<evidence type="ECO:0000256" key="9">
    <source>
        <dbReference type="RuleBase" id="RU000461"/>
    </source>
</evidence>
<keyword evidence="4 8" id="KW-0479">Metal-binding</keyword>
<evidence type="ECO:0000256" key="3">
    <source>
        <dbReference type="ARBA" id="ARBA00022617"/>
    </source>
</evidence>
<dbReference type="PROSITE" id="PS00086">
    <property type="entry name" value="CYTOCHROME_P450"/>
    <property type="match status" value="1"/>
</dbReference>
<dbReference type="PRINTS" id="PR00385">
    <property type="entry name" value="P450"/>
</dbReference>
<dbReference type="GO" id="GO:0016705">
    <property type="term" value="F:oxidoreductase activity, acting on paired donors, with incorporation or reduction of molecular oxygen"/>
    <property type="evidence" value="ECO:0007669"/>
    <property type="project" value="InterPro"/>
</dbReference>
<dbReference type="GO" id="GO:0005506">
    <property type="term" value="F:iron ion binding"/>
    <property type="evidence" value="ECO:0007669"/>
    <property type="project" value="InterPro"/>
</dbReference>
<protein>
    <submittedName>
        <fullName evidence="12">Probable cytochrome P450 4ac1</fullName>
    </submittedName>
</protein>
<dbReference type="RefSeq" id="XP_034235918.1">
    <property type="nucleotide sequence ID" value="XM_034380027.1"/>
</dbReference>
<dbReference type="InterPro" id="IPR050196">
    <property type="entry name" value="Cytochrome_P450_Monoox"/>
</dbReference>
<dbReference type="AlphaFoldDB" id="A0A6P8Y8H3"/>
<dbReference type="Pfam" id="PF00067">
    <property type="entry name" value="p450"/>
    <property type="match status" value="1"/>
</dbReference>
<dbReference type="PANTHER" id="PTHR24291:SF50">
    <property type="entry name" value="BIFUNCTIONAL ALBAFLAVENONE MONOOXYGENASE_TERPENE SYNTHASE"/>
    <property type="match status" value="1"/>
</dbReference>
<keyword evidence="11" id="KW-1185">Reference proteome</keyword>
<accession>A0A6P8Y8H3</accession>
<evidence type="ECO:0000256" key="4">
    <source>
        <dbReference type="ARBA" id="ARBA00022723"/>
    </source>
</evidence>
<evidence type="ECO:0000256" key="2">
    <source>
        <dbReference type="ARBA" id="ARBA00010617"/>
    </source>
</evidence>
<evidence type="ECO:0000256" key="1">
    <source>
        <dbReference type="ARBA" id="ARBA00001971"/>
    </source>
</evidence>
<sequence length="516" mass="58318">MAAVTVALLVGLAVCIVGLLMRAVKNKQTSSIPGPPGLPFVGHVLQFMTVDQELLFSRLLEIVDGRRLTQLYIMNYPVVITSDPACIGEVVRRKDLLDKSYFPYCFFRAAFKDGIFVLKGAEWKQRRTWLSPGFRKSVLDSFIGDFSAVAKAFLKTVPTGEDVEVRELLADPITRAFMLTSLGDGSEKGEEALAAVDFIEEFFAAIIKRAVNPMLWPHWLFMLTADGRKLDKAKRTFDEFTRRFITRKREALRNRRASDAHLKRRTLLDFMMDTPQHQESMSEEAIQDEVKNFFIAAADTSATVLGWAFKILSLLPEVQERLHAEICDVFGDSERDVSIEDIPKLKYMERFLKEVMRMFPPGAVIGRQCYGQTTLWGHEIPANTTIAINIFSAHRDPRHWSEPGRFDPDRFLPDAARNRHPYAYMPFSAGSRNCIGGTYAMYLMTTLLCSMIRDFSVLPVDDGHVDLQSLSDHLSINVTLRLRGGFRVKFRSRGAGLGPHAQPTASRRHAAWNASS</sequence>
<keyword evidence="6 8" id="KW-0408">Iron</keyword>
<evidence type="ECO:0000313" key="12">
    <source>
        <dbReference type="RefSeq" id="XP_034235918.1"/>
    </source>
</evidence>
<comment type="cofactor">
    <cofactor evidence="1 8">
        <name>heme</name>
        <dbReference type="ChEBI" id="CHEBI:30413"/>
    </cofactor>
</comment>
<keyword evidence="3 8" id="KW-0349">Heme</keyword>
<dbReference type="GO" id="GO:0020037">
    <property type="term" value="F:heme binding"/>
    <property type="evidence" value="ECO:0007669"/>
    <property type="project" value="InterPro"/>
</dbReference>
<dbReference type="InterPro" id="IPR017972">
    <property type="entry name" value="Cyt_P450_CS"/>
</dbReference>
<evidence type="ECO:0000256" key="10">
    <source>
        <dbReference type="SAM" id="MobiDB-lite"/>
    </source>
</evidence>
<gene>
    <name evidence="12" type="primary">LOC117642141</name>
</gene>
<name>A0A6P8Y8H3_THRPL</name>
<comment type="similarity">
    <text evidence="2 9">Belongs to the cytochrome P450 family.</text>
</comment>
<dbReference type="InParanoid" id="A0A6P8Y8H3"/>
<evidence type="ECO:0000256" key="5">
    <source>
        <dbReference type="ARBA" id="ARBA00023002"/>
    </source>
</evidence>
<dbReference type="GeneID" id="117642141"/>
<feature type="binding site" description="axial binding residue" evidence="8">
    <location>
        <position position="434"/>
    </location>
    <ligand>
        <name>heme</name>
        <dbReference type="ChEBI" id="CHEBI:30413"/>
    </ligand>
    <ligandPart>
        <name>Fe</name>
        <dbReference type="ChEBI" id="CHEBI:18248"/>
    </ligandPart>
</feature>
<dbReference type="InterPro" id="IPR001128">
    <property type="entry name" value="Cyt_P450"/>
</dbReference>
<dbReference type="Gene3D" id="1.10.630.10">
    <property type="entry name" value="Cytochrome P450"/>
    <property type="match status" value="1"/>
</dbReference>
<dbReference type="SUPFAM" id="SSF48264">
    <property type="entry name" value="Cytochrome P450"/>
    <property type="match status" value="1"/>
</dbReference>
<dbReference type="InterPro" id="IPR002401">
    <property type="entry name" value="Cyt_P450_E_grp-I"/>
</dbReference>
<proteinExistence type="inferred from homology"/>
<reference evidence="12" key="1">
    <citation type="submission" date="2025-08" db="UniProtKB">
        <authorList>
            <consortium name="RefSeq"/>
        </authorList>
    </citation>
    <scope>IDENTIFICATION</scope>
    <source>
        <tissue evidence="12">Total insect</tissue>
    </source>
</reference>
<evidence type="ECO:0000313" key="11">
    <source>
        <dbReference type="Proteomes" id="UP000515158"/>
    </source>
</evidence>
<keyword evidence="5 9" id="KW-0560">Oxidoreductase</keyword>
<dbReference type="OrthoDB" id="1470350at2759"/>
<dbReference type="KEGG" id="tpal:117642141"/>
<dbReference type="PRINTS" id="PR00463">
    <property type="entry name" value="EP450I"/>
</dbReference>
<keyword evidence="7 9" id="KW-0503">Monooxygenase</keyword>